<gene>
    <name evidence="2" type="ORF">WN50_13750</name>
</gene>
<dbReference type="GO" id="GO:0016747">
    <property type="term" value="F:acyltransferase activity, transferring groups other than amino-acyl groups"/>
    <property type="evidence" value="ECO:0007669"/>
    <property type="project" value="InterPro"/>
</dbReference>
<dbReference type="InterPro" id="IPR000182">
    <property type="entry name" value="GNAT_dom"/>
</dbReference>
<feature type="domain" description="N-acetyltransferase" evidence="1">
    <location>
        <begin position="44"/>
        <end position="186"/>
    </location>
</feature>
<dbReference type="EMBL" id="LATL02000347">
    <property type="protein sequence ID" value="KKD37560.1"/>
    <property type="molecule type" value="Genomic_DNA"/>
</dbReference>
<dbReference type="SUPFAM" id="SSF55729">
    <property type="entry name" value="Acyl-CoA N-acyltransferases (Nat)"/>
    <property type="match status" value="1"/>
</dbReference>
<dbReference type="Proteomes" id="UP000033607">
    <property type="component" value="Unassembled WGS sequence"/>
</dbReference>
<evidence type="ECO:0000313" key="2">
    <source>
        <dbReference type="EMBL" id="KKD37560.1"/>
    </source>
</evidence>
<evidence type="ECO:0000259" key="1">
    <source>
        <dbReference type="PROSITE" id="PS51186"/>
    </source>
</evidence>
<dbReference type="InterPro" id="IPR016181">
    <property type="entry name" value="Acyl_CoA_acyltransferase"/>
</dbReference>
<dbReference type="Pfam" id="PF00583">
    <property type="entry name" value="Acetyltransf_1"/>
    <property type="match status" value="1"/>
</dbReference>
<dbReference type="PROSITE" id="PS51186">
    <property type="entry name" value="GNAT"/>
    <property type="match status" value="1"/>
</dbReference>
<evidence type="ECO:0000313" key="3">
    <source>
        <dbReference type="Proteomes" id="UP000033607"/>
    </source>
</evidence>
<sequence length="186" mass="21602">MPKFTLLFNVKDHKQMSEKLITTYLEMTDPAEFKPAILENLQGITIFPLETPDLEFYRFLYDRVGNAWRWRDRLLLSDQQLTDILADSGTTIDVLYVNGAPAGYIELSQCESSTEIAYFGLRSGYCGRGLGKYLLSYGITKAWNQNTQRLWVHTCNLDNIYALDNYLKRGFKVYKVEEEPLPKQYL</sequence>
<protein>
    <submittedName>
        <fullName evidence="2">GNAT family acetyltransferase</fullName>
    </submittedName>
</protein>
<keyword evidence="2" id="KW-0808">Transferase</keyword>
<dbReference type="AlphaFoldDB" id="A0A0F5YH93"/>
<name>A0A0F5YH93_9CYAN</name>
<dbReference type="CDD" id="cd04301">
    <property type="entry name" value="NAT_SF"/>
    <property type="match status" value="1"/>
</dbReference>
<comment type="caution">
    <text evidence="2">The sequence shown here is derived from an EMBL/GenBank/DDBJ whole genome shotgun (WGS) entry which is preliminary data.</text>
</comment>
<organism evidence="2 3">
    <name type="scientific">Limnoraphis robusta CS-951</name>
    <dbReference type="NCBI Taxonomy" id="1637645"/>
    <lineage>
        <taxon>Bacteria</taxon>
        <taxon>Bacillati</taxon>
        <taxon>Cyanobacteriota</taxon>
        <taxon>Cyanophyceae</taxon>
        <taxon>Oscillatoriophycideae</taxon>
        <taxon>Oscillatoriales</taxon>
        <taxon>Sirenicapillariaceae</taxon>
        <taxon>Limnoraphis</taxon>
    </lineage>
</organism>
<dbReference type="Gene3D" id="3.40.630.30">
    <property type="match status" value="1"/>
</dbReference>
<reference evidence="2 3" key="1">
    <citation type="submission" date="2015-06" db="EMBL/GenBank/DDBJ databases">
        <title>Draft genome assembly of filamentous brackish cyanobacterium Limnoraphis robusta strain CS-951.</title>
        <authorList>
            <person name="Willis A."/>
            <person name="Parks M."/>
            <person name="Burford M.A."/>
        </authorList>
    </citation>
    <scope>NUCLEOTIDE SEQUENCE [LARGE SCALE GENOMIC DNA]</scope>
    <source>
        <strain evidence="2 3">CS-951</strain>
    </source>
</reference>
<proteinExistence type="predicted"/>
<accession>A0A0F5YH93</accession>